<dbReference type="InterPro" id="IPR013098">
    <property type="entry name" value="Ig_I-set"/>
</dbReference>
<feature type="domain" description="Ig-like" evidence="8">
    <location>
        <begin position="240"/>
        <end position="330"/>
    </location>
</feature>
<dbReference type="Gene3D" id="2.60.40.10">
    <property type="entry name" value="Immunoglobulins"/>
    <property type="match status" value="18"/>
</dbReference>
<reference evidence="10" key="1">
    <citation type="submission" date="2024-01" db="EMBL/GenBank/DDBJ databases">
        <title>GRCr8: a new rat reference genome assembly contstructed from accurate long reads and long range scaffolding.</title>
        <authorList>
            <person name="Doris P.A."/>
            <person name="Kalbfleisch T."/>
            <person name="Li K."/>
            <person name="Howe K."/>
            <person name="Wood J."/>
        </authorList>
    </citation>
    <scope>NUCLEOTIDE SEQUENCE [LARGE SCALE GENOMIC DNA]</scope>
    <source>
        <strain evidence="10">Brown Norway</strain>
    </source>
</reference>
<keyword evidence="2" id="KW-0963">Cytoplasm</keyword>
<dbReference type="PROSITE" id="PS50835">
    <property type="entry name" value="IG_LIKE"/>
    <property type="match status" value="13"/>
</dbReference>
<feature type="compositionally biased region" description="Low complexity" evidence="7">
    <location>
        <begin position="1749"/>
        <end position="1769"/>
    </location>
</feature>
<feature type="domain" description="Ig-like" evidence="8">
    <location>
        <begin position="1176"/>
        <end position="1261"/>
    </location>
</feature>
<feature type="domain" description="Ig-like" evidence="8">
    <location>
        <begin position="128"/>
        <end position="225"/>
    </location>
</feature>
<feature type="domain" description="Ig-like" evidence="8">
    <location>
        <begin position="1078"/>
        <end position="1165"/>
    </location>
</feature>
<evidence type="ECO:0000259" key="8">
    <source>
        <dbReference type="PROSITE" id="PS50835"/>
    </source>
</evidence>
<evidence type="ECO:0000256" key="4">
    <source>
        <dbReference type="ARBA" id="ARBA00022737"/>
    </source>
</evidence>
<evidence type="ECO:0000256" key="7">
    <source>
        <dbReference type="SAM" id="MobiDB-lite"/>
    </source>
</evidence>
<dbReference type="SMART" id="SM00408">
    <property type="entry name" value="IGc2"/>
    <property type="match status" value="13"/>
</dbReference>
<dbReference type="PANTHER" id="PTHR35971:SF6">
    <property type="entry name" value="OBSCURIN-LIKE PROTEIN 1"/>
    <property type="match status" value="1"/>
</dbReference>
<feature type="domain" description="Ig-like" evidence="8">
    <location>
        <begin position="12"/>
        <end position="100"/>
    </location>
</feature>
<dbReference type="GeneTree" id="ENSGT00940000156702"/>
<dbReference type="Pfam" id="PF13927">
    <property type="entry name" value="Ig_3"/>
    <property type="match status" value="1"/>
</dbReference>
<feature type="domain" description="Fibronectin type-III" evidence="9">
    <location>
        <begin position="517"/>
        <end position="615"/>
    </location>
</feature>
<evidence type="ECO:0000313" key="10">
    <source>
        <dbReference type="Ensembl" id="ENSRNOP00000103633.1"/>
    </source>
</evidence>
<sequence length="1816" mass="198231">MKASSGDQGSPPCFLRFPRPVRVVSGAEAELKCVVLGEPPPTVLWEKGGQQLVASERLSFPEDGAEHGLLLSGALPTDAGVYVCRARNAAGEAYAAAAVTVLEPPAPEPEPQSSECPPPPPGTGEGAPVFLTGPQSQWVLRGAEVVLTCQVGGLPEPKLYWEKDGMALDEVWDSSHYTLEPDRGASDGGASLTLRILAARLPDSGVYVCHARNAHGHAQAGALLQVHQPHENPPQDPDEPPVRVIEPLKCAPKTFWVNEGKHAKFRCYVMGKPEPEIEWHLEGRPLLPDRRRLMYRDRDGGFVLKVLYCQAKDRGLYVCAARNSAGQTLSAVQLHVKEPRLRFTRPLQDVEGREHGIVVLECKVPNSRIPTAWFREDQRLLPCRKYEQIEEGTVRRLVIHRLKADDDGVYLCEMRGRVRTVANVTVKGPILKRLPRKLDVLEGENAVLLVETQEAGVQGCWSRDGEELPATCQSSCGHMHALVLPGVTREDAGEVTFSLGNSRTTTLLRVKCVKHSPPGPPVLVEMFKGQKNTVLLTWKPPEPPPETSFIYRLERQEVGSEDWIQCFSIEKAGAVEVPGDCVPTEGDYRFRICTVSEHGRSPHVVFNGSAHLVPTARLVSGLEDVQVYDGEDAVFSLDLSTIIQGSWFLNGELLKNDEAEGQVEPGALRYRIEQKGLQHRLILQTVKHQDNGALVGFICPGVQDSAALSIQESPVHILSPQDKVLLTFTTSERVVLTCELSRVDFPATWYKDGQKVEESESLVVKMDGRKHRLILPEAQVRDSGEFECRTEGISAFFSVTVQDPPVHIVDPQEHVFVHAITSESVMLTCEVDREDAAVHWYKDGQEVEESAVIVLEKEGPRHRLVLPAAQPSDGGEFQCVVGDERAYFTVTITDVSSWIVYPNGKVYVAAVRLERVVLTCELCRPWAEVRWTKDGEEVLESPALLLEKEDTIRRLVLPSVQLEDSGEYLCEIHDESASFTITVTEPPVRIIYPQDEVTLHAVSLECVVLTCELSRVDAPVRWYKDGLEVEETEALVLQSDGPRRRLVLPAAQPEDGGEFVCDAGDDSAFFTVTVTAPPERIVHPVARSLDLQFGAPGHVELRCEVAPAGSQVRWYKDGLEVEVSDALQLGAEGPARTLTLPHAQPEDAGEYVCETRDEAVTFNVSLAELPVQFLAPEAVPNPLCVVPGEPVMLSCELSRASAHVSWSHNGNPVKQGEGLELRAEGPRRILCIQAADLAHTGVYTCQSGTAPGAPSLSFNVQVAEPPPVKLVSELTPLTVHEGDDATFQCEVSPPDAEVTWLRNGAIVTPGPQLEMVHSGSSRTLIIRGCQLKDAGTVTARAGATDTSARLHVRETELLFLRRLQDVRAEEGQDVYLEVETGRVGAPGAVRWLRGGEPLPLDSRLTTAQDGHVHRLSIHGVLLTDQGTYGCESHHDRTLARLSVRPRQLRELRPLEDVTVHEGGSATFQLELSQEGVTGEWAQGGVRLHPGPKCHIHSEGRTHCLVLSGLGLADSGCISFTADTLRCAARLTVREVPVTIVQGPQDLEVTEGDTATFECELSQTLADVIWEKDGQALSLSPRLRLQSLGTRRLLLLRRCSSSDAGTYCCAVGTARSGPARLTVRGGYSEMPGYYFERPYTLPASREGAWRMCVLAPPRPRLTLPAPPPPPEREVSVLGELRSLSAREGDSATFECTVSESETTGRWELGGRALRPGGRVRIRQEGVGLFLPSVTPCYLAQGSGRLRPIQLSPASSLSRPRPTNPLLGSSGLSSAASSESCLAPFGVLSPIPRAETLRNLPGTLLGCHSPSRILPGSG</sequence>
<dbReference type="SUPFAM" id="SSF49265">
    <property type="entry name" value="Fibronectin type III"/>
    <property type="match status" value="1"/>
</dbReference>
<proteinExistence type="predicted"/>
<evidence type="ECO:0000256" key="5">
    <source>
        <dbReference type="ARBA" id="ARBA00023157"/>
    </source>
</evidence>
<comment type="subcellular location">
    <subcellularLocation>
        <location evidence="1">Cytoplasm</location>
    </subcellularLocation>
</comment>
<feature type="region of interest" description="Disordered" evidence="7">
    <location>
        <begin position="1748"/>
        <end position="1769"/>
    </location>
</feature>
<dbReference type="InterPro" id="IPR003598">
    <property type="entry name" value="Ig_sub2"/>
</dbReference>
<feature type="compositionally biased region" description="Pro residues" evidence="7">
    <location>
        <begin position="104"/>
        <end position="122"/>
    </location>
</feature>
<dbReference type="SUPFAM" id="SSF48726">
    <property type="entry name" value="Immunoglobulin"/>
    <property type="match status" value="16"/>
</dbReference>
<dbReference type="SMART" id="SM00409">
    <property type="entry name" value="IG"/>
    <property type="match status" value="15"/>
</dbReference>
<dbReference type="CDD" id="cd00096">
    <property type="entry name" value="Ig"/>
    <property type="match status" value="1"/>
</dbReference>
<evidence type="ECO:0000256" key="1">
    <source>
        <dbReference type="ARBA" id="ARBA00004496"/>
    </source>
</evidence>
<feature type="domain" description="Ig-like" evidence="8">
    <location>
        <begin position="986"/>
        <end position="1075"/>
    </location>
</feature>
<dbReference type="InterPro" id="IPR007110">
    <property type="entry name" value="Ig-like_dom"/>
</dbReference>
<evidence type="ECO:0000256" key="2">
    <source>
        <dbReference type="ARBA" id="ARBA00022490"/>
    </source>
</evidence>
<feature type="domain" description="Ig-like" evidence="8">
    <location>
        <begin position="902"/>
        <end position="982"/>
    </location>
</feature>
<feature type="domain" description="Ig-like" evidence="8">
    <location>
        <begin position="1266"/>
        <end position="1351"/>
    </location>
</feature>
<protein>
    <submittedName>
        <fullName evidence="10">Obscurin like cytoskeletal adaptor 1</fullName>
    </submittedName>
</protein>
<keyword evidence="11" id="KW-1185">Reference proteome</keyword>
<dbReference type="InterPro" id="IPR003961">
    <property type="entry name" value="FN3_dom"/>
</dbReference>
<dbReference type="PROSITE" id="PS50853">
    <property type="entry name" value="FN3"/>
    <property type="match status" value="1"/>
</dbReference>
<keyword evidence="4" id="KW-0677">Repeat</keyword>
<accession>A0ABK0LKZ5</accession>
<gene>
    <name evidence="10" type="primary">Obsl1</name>
</gene>
<evidence type="ECO:0000313" key="11">
    <source>
        <dbReference type="Proteomes" id="UP000002494"/>
    </source>
</evidence>
<feature type="domain" description="Ig-like" evidence="8">
    <location>
        <begin position="1536"/>
        <end position="1621"/>
    </location>
</feature>
<dbReference type="RGD" id="1306073">
    <property type="gene designation" value="Obsl1"/>
</dbReference>
<name>A0ABK0LKZ5_RAT</name>
<reference evidence="10" key="3">
    <citation type="submission" date="2025-09" db="UniProtKB">
        <authorList>
            <consortium name="Ensembl"/>
        </authorList>
    </citation>
    <scope>IDENTIFICATION</scope>
    <source>
        <strain evidence="10">Brown Norway</strain>
    </source>
</reference>
<dbReference type="InterPro" id="IPR052385">
    <property type="entry name" value="Obscurin/Obscurin-like_Reg"/>
</dbReference>
<dbReference type="Pfam" id="PF07679">
    <property type="entry name" value="I-set"/>
    <property type="match status" value="11"/>
</dbReference>
<keyword evidence="3" id="KW-0597">Phosphoprotein</keyword>
<dbReference type="Ensembl" id="ENSRNOT00000144816.1">
    <property type="protein sequence ID" value="ENSRNOP00000103633.1"/>
    <property type="gene ID" value="ENSRNOG00000015346.9"/>
</dbReference>
<evidence type="ECO:0000256" key="6">
    <source>
        <dbReference type="ARBA" id="ARBA00023319"/>
    </source>
</evidence>
<dbReference type="InterPro" id="IPR003599">
    <property type="entry name" value="Ig_sub"/>
</dbReference>
<dbReference type="InterPro" id="IPR036116">
    <property type="entry name" value="FN3_sf"/>
</dbReference>
<evidence type="ECO:0000259" key="9">
    <source>
        <dbReference type="PROSITE" id="PS50853"/>
    </source>
</evidence>
<feature type="domain" description="Ig-like" evidence="8">
    <location>
        <begin position="804"/>
        <end position="891"/>
    </location>
</feature>
<feature type="domain" description="Ig-like" evidence="8">
    <location>
        <begin position="1355"/>
        <end position="1442"/>
    </location>
</feature>
<dbReference type="PANTHER" id="PTHR35971">
    <property type="entry name" value="SI:DKEY-31G6.6"/>
    <property type="match status" value="1"/>
</dbReference>
<organism evidence="10 11">
    <name type="scientific">Rattus norvegicus</name>
    <name type="common">Rat</name>
    <dbReference type="NCBI Taxonomy" id="10116"/>
    <lineage>
        <taxon>Eukaryota</taxon>
        <taxon>Metazoa</taxon>
        <taxon>Chordata</taxon>
        <taxon>Craniata</taxon>
        <taxon>Vertebrata</taxon>
        <taxon>Euteleostomi</taxon>
        <taxon>Mammalia</taxon>
        <taxon>Eutheria</taxon>
        <taxon>Euarchontoglires</taxon>
        <taxon>Glires</taxon>
        <taxon>Rodentia</taxon>
        <taxon>Myomorpha</taxon>
        <taxon>Muroidea</taxon>
        <taxon>Muridae</taxon>
        <taxon>Murinae</taxon>
        <taxon>Rattus</taxon>
    </lineage>
</organism>
<reference evidence="10" key="2">
    <citation type="submission" date="2025-08" db="UniProtKB">
        <authorList>
            <consortium name="Ensembl"/>
        </authorList>
    </citation>
    <scope>IDENTIFICATION</scope>
    <source>
        <strain evidence="10">Brown Norway</strain>
    </source>
</reference>
<dbReference type="CDD" id="cd00063">
    <property type="entry name" value="FN3"/>
    <property type="match status" value="1"/>
</dbReference>
<dbReference type="InterPro" id="IPR013783">
    <property type="entry name" value="Ig-like_fold"/>
</dbReference>
<feature type="domain" description="Ig-like" evidence="8">
    <location>
        <begin position="720"/>
        <end position="800"/>
    </location>
</feature>
<dbReference type="InterPro" id="IPR036179">
    <property type="entry name" value="Ig-like_dom_sf"/>
</dbReference>
<feature type="region of interest" description="Disordered" evidence="7">
    <location>
        <begin position="104"/>
        <end position="131"/>
    </location>
</feature>
<keyword evidence="5" id="KW-1015">Disulfide bond</keyword>
<feature type="domain" description="Ig-like" evidence="8">
    <location>
        <begin position="339"/>
        <end position="425"/>
    </location>
</feature>
<evidence type="ECO:0000256" key="3">
    <source>
        <dbReference type="ARBA" id="ARBA00022553"/>
    </source>
</evidence>
<dbReference type="Proteomes" id="UP000002494">
    <property type="component" value="Chromosome 9"/>
</dbReference>
<keyword evidence="6" id="KW-0393">Immunoglobulin domain</keyword>